<accession>A0ABY2ICH6</accession>
<evidence type="ECO:0000313" key="3">
    <source>
        <dbReference type="EMBL" id="TFB85844.1"/>
    </source>
</evidence>
<evidence type="ECO:0000259" key="2">
    <source>
        <dbReference type="Pfam" id="PF23843"/>
    </source>
</evidence>
<organism evidence="3 4">
    <name type="scientific">Cryobacterium algoricola</name>
    <dbReference type="NCBI Taxonomy" id="1259183"/>
    <lineage>
        <taxon>Bacteria</taxon>
        <taxon>Bacillati</taxon>
        <taxon>Actinomycetota</taxon>
        <taxon>Actinomycetes</taxon>
        <taxon>Micrococcales</taxon>
        <taxon>Microbacteriaceae</taxon>
        <taxon>Cryobacterium</taxon>
    </lineage>
</organism>
<sequence length="115" mass="12000">MVAITALSAILHDGETYAEGDSLEVTADEAAALVEAQVASTGRQAQEAEVVAPKPPTIKEKIEAAEAEGLTLDVTGLRTHAEIDAAIEAARTPEVEEPVVEVQTETPTEPPVVTE</sequence>
<name>A0ABY2ICH6_9MICO</name>
<feature type="domain" description="DUF7210" evidence="2">
    <location>
        <begin position="2"/>
        <end position="39"/>
    </location>
</feature>
<dbReference type="EMBL" id="SOFG01000016">
    <property type="protein sequence ID" value="TFB85844.1"/>
    <property type="molecule type" value="Genomic_DNA"/>
</dbReference>
<dbReference type="RefSeq" id="WP_134535138.1">
    <property type="nucleotide sequence ID" value="NZ_SOFG01000016.1"/>
</dbReference>
<dbReference type="Proteomes" id="UP000297608">
    <property type="component" value="Unassembled WGS sequence"/>
</dbReference>
<protein>
    <recommendedName>
        <fullName evidence="2">DUF7210 domain-containing protein</fullName>
    </recommendedName>
</protein>
<feature type="region of interest" description="Disordered" evidence="1">
    <location>
        <begin position="92"/>
        <end position="115"/>
    </location>
</feature>
<dbReference type="Pfam" id="PF23843">
    <property type="entry name" value="DUF7210"/>
    <property type="match status" value="1"/>
</dbReference>
<evidence type="ECO:0000313" key="4">
    <source>
        <dbReference type="Proteomes" id="UP000297608"/>
    </source>
</evidence>
<reference evidence="3 4" key="1">
    <citation type="submission" date="2019-03" db="EMBL/GenBank/DDBJ databases">
        <title>Genomics of glacier-inhabiting Cryobacterium strains.</title>
        <authorList>
            <person name="Liu Q."/>
            <person name="Xin Y.-H."/>
        </authorList>
    </citation>
    <scope>NUCLEOTIDE SEQUENCE [LARGE SCALE GENOMIC DNA]</scope>
    <source>
        <strain evidence="3 4">MDB2-B</strain>
    </source>
</reference>
<keyword evidence="4" id="KW-1185">Reference proteome</keyword>
<comment type="caution">
    <text evidence="3">The sequence shown here is derived from an EMBL/GenBank/DDBJ whole genome shotgun (WGS) entry which is preliminary data.</text>
</comment>
<proteinExistence type="predicted"/>
<dbReference type="InterPro" id="IPR055634">
    <property type="entry name" value="DUF7210"/>
</dbReference>
<feature type="compositionally biased region" description="Low complexity" evidence="1">
    <location>
        <begin position="100"/>
        <end position="115"/>
    </location>
</feature>
<gene>
    <name evidence="3" type="ORF">E3O44_12645</name>
</gene>
<evidence type="ECO:0000256" key="1">
    <source>
        <dbReference type="SAM" id="MobiDB-lite"/>
    </source>
</evidence>